<evidence type="ECO:0000256" key="3">
    <source>
        <dbReference type="ARBA" id="ARBA00022982"/>
    </source>
</evidence>
<proteinExistence type="predicted"/>
<dbReference type="SUPFAM" id="SSF52833">
    <property type="entry name" value="Thioredoxin-like"/>
    <property type="match status" value="1"/>
</dbReference>
<dbReference type="GO" id="GO:0015035">
    <property type="term" value="F:protein-disulfide reductase activity"/>
    <property type="evidence" value="ECO:0007669"/>
    <property type="project" value="InterPro"/>
</dbReference>
<dbReference type="PANTHER" id="PTHR45663:SF15">
    <property type="entry name" value="THIOREDOXIN Y1, CHLOROPLASTIC"/>
    <property type="match status" value="1"/>
</dbReference>
<dbReference type="PANTHER" id="PTHR45663">
    <property type="entry name" value="GEO12009P1"/>
    <property type="match status" value="1"/>
</dbReference>
<evidence type="ECO:0000259" key="6">
    <source>
        <dbReference type="PROSITE" id="PS51352"/>
    </source>
</evidence>
<evidence type="ECO:0000256" key="1">
    <source>
        <dbReference type="ARBA" id="ARBA00022448"/>
    </source>
</evidence>
<keyword evidence="2" id="KW-0809">Transit peptide</keyword>
<feature type="domain" description="Thioredoxin" evidence="6">
    <location>
        <begin position="129"/>
        <end position="261"/>
    </location>
</feature>
<dbReference type="InterPro" id="IPR005746">
    <property type="entry name" value="Thioredoxin"/>
</dbReference>
<dbReference type="PROSITE" id="PS51352">
    <property type="entry name" value="THIOREDOXIN_2"/>
    <property type="match status" value="1"/>
</dbReference>
<reference evidence="8" key="1">
    <citation type="journal article" date="2016" name="G3 (Bethesda)">
        <title>First Draft Assembly and Annotation of the Genome of a California Endemic Oak Quercus lobata Nee (Fagaceae).</title>
        <authorList>
            <person name="Sork V.L."/>
            <person name="Fitz-Gibbon S.T."/>
            <person name="Puiu D."/>
            <person name="Crepeau M."/>
            <person name="Gugger P.F."/>
            <person name="Sherman R."/>
            <person name="Stevens K."/>
            <person name="Langley C.H."/>
            <person name="Pellegrini M."/>
            <person name="Salzberg S.L."/>
        </authorList>
    </citation>
    <scope>NUCLEOTIDE SEQUENCE [LARGE SCALE GENOMIC DNA]</scope>
    <source>
        <strain evidence="8">cv. SW786</strain>
    </source>
</reference>
<dbReference type="GO" id="GO:0005737">
    <property type="term" value="C:cytoplasm"/>
    <property type="evidence" value="ECO:0007669"/>
    <property type="project" value="TreeGrafter"/>
</dbReference>
<accession>A0A7N2KVU8</accession>
<dbReference type="FunFam" id="3.40.30.10:FF:000001">
    <property type="entry name" value="Thioredoxin"/>
    <property type="match status" value="1"/>
</dbReference>
<evidence type="ECO:0000313" key="7">
    <source>
        <dbReference type="EnsemblPlants" id="QL02p038779:mrna"/>
    </source>
</evidence>
<dbReference type="AlphaFoldDB" id="A0A7N2KVU8"/>
<dbReference type="CDD" id="cd02947">
    <property type="entry name" value="TRX_family"/>
    <property type="match status" value="1"/>
</dbReference>
<sequence length="442" mass="50658">MAVSVWASSSSTIPSSKYNNFFAAAASSSSSFSNSSSLKFPLQRLPISWVCSPSPSPSRPRLLPLVKFWHDCCCGDQPLKEAYLDLYDIVIDKEALVESYLVRQGVGERRIWDVRFFCDFNDWELEIVVDFLLILESNSPISEDGDLMWWVPKKKGVKAKKQTFSSFDDLLTNSDKPVLVDFYATWCGPCQFMAPILNEVSTQLKDTIQVVKIDTEKYPSIANKYKIEALPTFIIFKDGEPYDRFEVIEDGILRFYKNLYTEDKTHLPHPDVLNFSKITRDKAGWLEQLFDEGEIFGMLKDFNGDKAPGPDELFSINRNEEAYVADLMKFSNGVLHWDLSFIRVIQDWELDSLSNFMESVYGVLLRGVGKDKICWMPAKKMSFEVGSYYRVLTESSDQSFPWKSTWKPKDLSRVAFLFGLQEGALSADQLIQRIENSLKVKQ</sequence>
<dbReference type="PROSITE" id="PS00194">
    <property type="entry name" value="THIOREDOXIN_1"/>
    <property type="match status" value="1"/>
</dbReference>
<dbReference type="InterPro" id="IPR017937">
    <property type="entry name" value="Thioredoxin_CS"/>
</dbReference>
<reference evidence="7" key="2">
    <citation type="submission" date="2021-01" db="UniProtKB">
        <authorList>
            <consortium name="EnsemblPlants"/>
        </authorList>
    </citation>
    <scope>IDENTIFICATION</scope>
</reference>
<keyword evidence="5" id="KW-0676">Redox-active center</keyword>
<protein>
    <recommendedName>
        <fullName evidence="6">Thioredoxin domain-containing protein</fullName>
    </recommendedName>
</protein>
<organism evidence="7 8">
    <name type="scientific">Quercus lobata</name>
    <name type="common">Valley oak</name>
    <dbReference type="NCBI Taxonomy" id="97700"/>
    <lineage>
        <taxon>Eukaryota</taxon>
        <taxon>Viridiplantae</taxon>
        <taxon>Streptophyta</taxon>
        <taxon>Embryophyta</taxon>
        <taxon>Tracheophyta</taxon>
        <taxon>Spermatophyta</taxon>
        <taxon>Magnoliopsida</taxon>
        <taxon>eudicotyledons</taxon>
        <taxon>Gunneridae</taxon>
        <taxon>Pentapetalae</taxon>
        <taxon>rosids</taxon>
        <taxon>fabids</taxon>
        <taxon>Fagales</taxon>
        <taxon>Fagaceae</taxon>
        <taxon>Quercus</taxon>
    </lineage>
</organism>
<keyword evidence="8" id="KW-1185">Reference proteome</keyword>
<keyword evidence="1" id="KW-0813">Transport</keyword>
<keyword evidence="4" id="KW-1015">Disulfide bond</keyword>
<evidence type="ECO:0000256" key="4">
    <source>
        <dbReference type="ARBA" id="ARBA00023157"/>
    </source>
</evidence>
<dbReference type="NCBIfam" id="TIGR01068">
    <property type="entry name" value="thioredoxin"/>
    <property type="match status" value="1"/>
</dbReference>
<dbReference type="PRINTS" id="PR00421">
    <property type="entry name" value="THIOREDOXIN"/>
</dbReference>
<dbReference type="Proteomes" id="UP000594261">
    <property type="component" value="Chromosome 2"/>
</dbReference>
<dbReference type="InterPro" id="IPR036249">
    <property type="entry name" value="Thioredoxin-like_sf"/>
</dbReference>
<dbReference type="EnsemblPlants" id="QL02p038779:mrna">
    <property type="protein sequence ID" value="QL02p038779:mrna"/>
    <property type="gene ID" value="QL02p038779"/>
</dbReference>
<dbReference type="Gramene" id="QL02p038779:mrna">
    <property type="protein sequence ID" value="QL02p038779:mrna"/>
    <property type="gene ID" value="QL02p038779"/>
</dbReference>
<dbReference type="Pfam" id="PF00085">
    <property type="entry name" value="Thioredoxin"/>
    <property type="match status" value="1"/>
</dbReference>
<name>A0A7N2KVU8_QUELO</name>
<dbReference type="InterPro" id="IPR013766">
    <property type="entry name" value="Thioredoxin_domain"/>
</dbReference>
<dbReference type="GO" id="GO:0008047">
    <property type="term" value="F:enzyme activator activity"/>
    <property type="evidence" value="ECO:0007669"/>
    <property type="project" value="UniProtKB-ARBA"/>
</dbReference>
<evidence type="ECO:0000256" key="2">
    <source>
        <dbReference type="ARBA" id="ARBA00022946"/>
    </source>
</evidence>
<keyword evidence="3" id="KW-0249">Electron transport</keyword>
<evidence type="ECO:0000256" key="5">
    <source>
        <dbReference type="ARBA" id="ARBA00023284"/>
    </source>
</evidence>
<dbReference type="Gene3D" id="3.40.30.10">
    <property type="entry name" value="Glutaredoxin"/>
    <property type="match status" value="1"/>
</dbReference>
<dbReference type="InParanoid" id="A0A7N2KVU8"/>
<evidence type="ECO:0000313" key="8">
    <source>
        <dbReference type="Proteomes" id="UP000594261"/>
    </source>
</evidence>